<gene>
    <name evidence="5" type="primary">adaA_4</name>
    <name evidence="5" type="ORF">NCTC11432_02371</name>
</gene>
<dbReference type="PANTHER" id="PTHR43280:SF28">
    <property type="entry name" value="HTH-TYPE TRANSCRIPTIONAL ACTIVATOR RHAS"/>
    <property type="match status" value="1"/>
</dbReference>
<dbReference type="InterPro" id="IPR018060">
    <property type="entry name" value="HTH_AraC"/>
</dbReference>
<evidence type="ECO:0000259" key="4">
    <source>
        <dbReference type="PROSITE" id="PS01124"/>
    </source>
</evidence>
<dbReference type="PROSITE" id="PS00041">
    <property type="entry name" value="HTH_ARAC_FAMILY_1"/>
    <property type="match status" value="1"/>
</dbReference>
<protein>
    <submittedName>
        <fullName evidence="5">Methylphosphotriester-DNA--protein-cysteine S-methyltransferase</fullName>
        <ecNumber evidence="5">2.1.1.-</ecNumber>
    </submittedName>
</protein>
<feature type="domain" description="HTH araC/xylS-type" evidence="4">
    <location>
        <begin position="167"/>
        <end position="264"/>
    </location>
</feature>
<dbReference type="Gene3D" id="1.10.10.60">
    <property type="entry name" value="Homeodomain-like"/>
    <property type="match status" value="2"/>
</dbReference>
<dbReference type="GO" id="GO:0032259">
    <property type="term" value="P:methylation"/>
    <property type="evidence" value="ECO:0007669"/>
    <property type="project" value="UniProtKB-KW"/>
</dbReference>
<dbReference type="OrthoDB" id="511992at2"/>
<sequence>MNTLRNGEYFGETHQMINLDGLTITDTEYTHPYVDWHYHENAYFTFLLQGNMTEGNRKETYGCSAGTLLYHHWQDPHYNIKPDIFTRGFHIEITQDWFDQFDIPKNKAEGSFAIKNPALKLLIWQLFKETKMNDTSFESSATQLLLHLFSELTQEKGSKERKPVWVNQINEILHENSAENLTLTGISETLNIHPVHLSRDFHKYFHCNLGEYIRKIKVNKSIKLLHSPSSLTDIALECGFSDQSHFIRCFKENLGITPLKYRNLLKNY</sequence>
<dbReference type="InterPro" id="IPR009057">
    <property type="entry name" value="Homeodomain-like_sf"/>
</dbReference>
<reference evidence="5 6" key="1">
    <citation type="submission" date="2018-12" db="EMBL/GenBank/DDBJ databases">
        <authorList>
            <consortium name="Pathogen Informatics"/>
        </authorList>
    </citation>
    <scope>NUCLEOTIDE SEQUENCE [LARGE SCALE GENOMIC DNA]</scope>
    <source>
        <strain evidence="5 6">NCTC11432</strain>
    </source>
</reference>
<dbReference type="SUPFAM" id="SSF51215">
    <property type="entry name" value="Regulatory protein AraC"/>
    <property type="match status" value="1"/>
</dbReference>
<dbReference type="InterPro" id="IPR020449">
    <property type="entry name" value="Tscrpt_reg_AraC-type_HTH"/>
</dbReference>
<dbReference type="RefSeq" id="WP_002976975.1">
    <property type="nucleotide sequence ID" value="NZ_CP068486.1"/>
</dbReference>
<keyword evidence="2" id="KW-0238">DNA-binding</keyword>
<dbReference type="PROSITE" id="PS01124">
    <property type="entry name" value="HTH_ARAC_FAMILY_2"/>
    <property type="match status" value="1"/>
</dbReference>
<dbReference type="SUPFAM" id="SSF46689">
    <property type="entry name" value="Homeodomain-like"/>
    <property type="match status" value="2"/>
</dbReference>
<dbReference type="PANTHER" id="PTHR43280">
    <property type="entry name" value="ARAC-FAMILY TRANSCRIPTIONAL REGULATOR"/>
    <property type="match status" value="1"/>
</dbReference>
<evidence type="ECO:0000256" key="1">
    <source>
        <dbReference type="ARBA" id="ARBA00023015"/>
    </source>
</evidence>
<keyword evidence="3" id="KW-0804">Transcription</keyword>
<dbReference type="EC" id="2.1.1.-" evidence="5"/>
<dbReference type="GO" id="GO:0008168">
    <property type="term" value="F:methyltransferase activity"/>
    <property type="evidence" value="ECO:0007669"/>
    <property type="project" value="UniProtKB-KW"/>
</dbReference>
<dbReference type="EMBL" id="LR134289">
    <property type="protein sequence ID" value="VEE07877.1"/>
    <property type="molecule type" value="Genomic_DNA"/>
</dbReference>
<dbReference type="Pfam" id="PF12833">
    <property type="entry name" value="HTH_18"/>
    <property type="match status" value="1"/>
</dbReference>
<dbReference type="STRING" id="525257.HMPREF0204_12084"/>
<dbReference type="KEGG" id="cgle:NCTC11432_02371"/>
<dbReference type="SMART" id="SM00342">
    <property type="entry name" value="HTH_ARAC"/>
    <property type="match status" value="1"/>
</dbReference>
<keyword evidence="5" id="KW-0489">Methyltransferase</keyword>
<evidence type="ECO:0000256" key="2">
    <source>
        <dbReference type="ARBA" id="ARBA00023125"/>
    </source>
</evidence>
<keyword evidence="1" id="KW-0805">Transcription regulation</keyword>
<keyword evidence="5" id="KW-0808">Transferase</keyword>
<dbReference type="Proteomes" id="UP000279227">
    <property type="component" value="Chromosome"/>
</dbReference>
<name>A0A3S4MCK3_CHRGE</name>
<accession>A0A3S4MCK3</accession>
<organism evidence="5 6">
    <name type="scientific">Chryseobacterium gleum</name>
    <name type="common">Flavobacterium gleum</name>
    <dbReference type="NCBI Taxonomy" id="250"/>
    <lineage>
        <taxon>Bacteria</taxon>
        <taxon>Pseudomonadati</taxon>
        <taxon>Bacteroidota</taxon>
        <taxon>Flavobacteriia</taxon>
        <taxon>Flavobacteriales</taxon>
        <taxon>Weeksellaceae</taxon>
        <taxon>Chryseobacterium group</taxon>
        <taxon>Chryseobacterium</taxon>
    </lineage>
</organism>
<dbReference type="GeneID" id="93020535"/>
<dbReference type="GO" id="GO:0043565">
    <property type="term" value="F:sequence-specific DNA binding"/>
    <property type="evidence" value="ECO:0007669"/>
    <property type="project" value="InterPro"/>
</dbReference>
<dbReference type="AlphaFoldDB" id="A0A3S4MCK3"/>
<evidence type="ECO:0000313" key="5">
    <source>
        <dbReference type="EMBL" id="VEE07877.1"/>
    </source>
</evidence>
<dbReference type="InterPro" id="IPR037923">
    <property type="entry name" value="HTH-like"/>
</dbReference>
<dbReference type="InterPro" id="IPR018062">
    <property type="entry name" value="HTH_AraC-typ_CS"/>
</dbReference>
<dbReference type="PRINTS" id="PR00032">
    <property type="entry name" value="HTHARAC"/>
</dbReference>
<dbReference type="GO" id="GO:0003700">
    <property type="term" value="F:DNA-binding transcription factor activity"/>
    <property type="evidence" value="ECO:0007669"/>
    <property type="project" value="InterPro"/>
</dbReference>
<proteinExistence type="predicted"/>
<evidence type="ECO:0000313" key="6">
    <source>
        <dbReference type="Proteomes" id="UP000279227"/>
    </source>
</evidence>
<evidence type="ECO:0000256" key="3">
    <source>
        <dbReference type="ARBA" id="ARBA00023163"/>
    </source>
</evidence>